<evidence type="ECO:0000256" key="1">
    <source>
        <dbReference type="SAM" id="MobiDB-lite"/>
    </source>
</evidence>
<gene>
    <name evidence="2" type="ORF">OKW52_22235</name>
</gene>
<dbReference type="RefSeq" id="WP_264507780.1">
    <property type="nucleotide sequence ID" value="NZ_JAPDFL010000002.1"/>
</dbReference>
<proteinExistence type="predicted"/>
<protein>
    <recommendedName>
        <fullName evidence="4">HTH DNA binding domain-containing protein</fullName>
    </recommendedName>
</protein>
<evidence type="ECO:0008006" key="4">
    <source>
        <dbReference type="Google" id="ProtNLM"/>
    </source>
</evidence>
<evidence type="ECO:0000313" key="2">
    <source>
        <dbReference type="EMBL" id="MCW1934893.1"/>
    </source>
</evidence>
<feature type="region of interest" description="Disordered" evidence="1">
    <location>
        <begin position="1"/>
        <end position="25"/>
    </location>
</feature>
<organism evidence="2 3">
    <name type="scientific">Pararhodobacter zhoushanensis</name>
    <dbReference type="NCBI Taxonomy" id="2479545"/>
    <lineage>
        <taxon>Bacteria</taxon>
        <taxon>Pseudomonadati</taxon>
        <taxon>Pseudomonadota</taxon>
        <taxon>Alphaproteobacteria</taxon>
        <taxon>Rhodobacterales</taxon>
        <taxon>Paracoccaceae</taxon>
        <taxon>Pararhodobacter</taxon>
    </lineage>
</organism>
<name>A0ABT3H560_9RHOB</name>
<dbReference type="Proteomes" id="UP001208938">
    <property type="component" value="Unassembled WGS sequence"/>
</dbReference>
<evidence type="ECO:0000313" key="3">
    <source>
        <dbReference type="Proteomes" id="UP001208938"/>
    </source>
</evidence>
<keyword evidence="3" id="KW-1185">Reference proteome</keyword>
<dbReference type="EMBL" id="JAPDFL010000002">
    <property type="protein sequence ID" value="MCW1934893.1"/>
    <property type="molecule type" value="Genomic_DNA"/>
</dbReference>
<sequence>MTEDEDDLWFLPGPMDDDVPPGAPPLPRADRRALIDPATWRAAQGAQSDGLARLALTFGEMDARLRAGSVGLRQRLALAEAADMAWWAGERFPAERLGLWVGLRVGSTEDSEGALARAGWAARRLMQGNAPVMGMGDFLNRPSEAVYDLAALLPEIEDLHPVTQSAILFHAWQLTGPDRGRDLEAAVLAARHAAGMSRLPGQGALFVPLAMNGPDSLRARGTPAQRLAQWIAGAERATLAALLMLDRLGDWRTRADGAIADLSGRVPGLLLEVLQNWPLVPAPLAEAQTGASRAAVQRNLDRLSERGLIREVTGQGRFRVWVARI</sequence>
<accession>A0ABT3H560</accession>
<comment type="caution">
    <text evidence="2">The sequence shown here is derived from an EMBL/GenBank/DDBJ whole genome shotgun (WGS) entry which is preliminary data.</text>
</comment>
<reference evidence="2 3" key="1">
    <citation type="submission" date="2022-10" db="EMBL/GenBank/DDBJ databases">
        <title>Pararhodobacter sp. nov., isolated from marine algae.</title>
        <authorList>
            <person name="Choi B.J."/>
            <person name="Kim J.M."/>
            <person name="Lee J.K."/>
            <person name="Choi D.G."/>
            <person name="Jeon C.O."/>
        </authorList>
    </citation>
    <scope>NUCLEOTIDE SEQUENCE [LARGE SCALE GENOMIC DNA]</scope>
    <source>
        <strain evidence="2 3">ZQ420</strain>
    </source>
</reference>